<feature type="domain" description="Fe/B12 periplasmic-binding" evidence="1">
    <location>
        <begin position="5"/>
        <end position="260"/>
    </location>
</feature>
<gene>
    <name evidence="2" type="ORF">BGO89_03200</name>
</gene>
<dbReference type="InterPro" id="IPR051030">
    <property type="entry name" value="Vitamin_B12-ABC_binding"/>
</dbReference>
<dbReference type="PROSITE" id="PS50983">
    <property type="entry name" value="FE_B12_PBP"/>
    <property type="match status" value="1"/>
</dbReference>
<evidence type="ECO:0000313" key="3">
    <source>
        <dbReference type="Proteomes" id="UP000184233"/>
    </source>
</evidence>
<reference evidence="2 3" key="1">
    <citation type="submission" date="2016-09" db="EMBL/GenBank/DDBJ databases">
        <title>Genome-resolved meta-omics ties microbial dynamics to process performance in biotechnology for thiocyanate degradation.</title>
        <authorList>
            <person name="Kantor R.S."/>
            <person name="Huddy R.J."/>
            <person name="Iyer R."/>
            <person name="Thomas B.C."/>
            <person name="Brown C.T."/>
            <person name="Anantharaman K."/>
            <person name="Tringe S."/>
            <person name="Hettich R.L."/>
            <person name="Harrison S.T."/>
            <person name="Banfield J.F."/>
        </authorList>
    </citation>
    <scope>NUCLEOTIDE SEQUENCE [LARGE SCALE GENOMIC DNA]</scope>
    <source>
        <strain evidence="2">59-99</strain>
    </source>
</reference>
<comment type="caution">
    <text evidence="2">The sequence shown here is derived from an EMBL/GenBank/DDBJ whole genome shotgun (WGS) entry which is preliminary data.</text>
</comment>
<dbReference type="Proteomes" id="UP000184233">
    <property type="component" value="Unassembled WGS sequence"/>
</dbReference>
<dbReference type="AlphaFoldDB" id="A0A1M3L0D8"/>
<sequence>MFPRRIVCLTEETVETLYALHAEDLIVGISGFVVRPPRARKEKPLVSTYLDARFDEIMALEPDVVIAWSDLQADMCAELIRRGVEVLCFNHRTVGGILSMIARLGAFVGMADAAEAYAATLKEHVDAAADRGKQRTRHPRVYFEEWYDPLITGIAWVSELIELCGGIDVFAENRIHQGAKERILADPLEPVRRDPDIMIASWCGKMFRPERVRARPGWDAFRPAVSGQMYDIHSAIILQPGPAVLTDGIEAIERIYDTWERT</sequence>
<dbReference type="InterPro" id="IPR002491">
    <property type="entry name" value="ABC_transptr_periplasmic_BD"/>
</dbReference>
<name>A0A1M3L0D8_9BACT</name>
<dbReference type="Gene3D" id="3.40.50.1980">
    <property type="entry name" value="Nitrogenase molybdenum iron protein domain"/>
    <property type="match status" value="2"/>
</dbReference>
<dbReference type="Pfam" id="PF01497">
    <property type="entry name" value="Peripla_BP_2"/>
    <property type="match status" value="1"/>
</dbReference>
<dbReference type="PANTHER" id="PTHR42860">
    <property type="entry name" value="VITAMIN B12-BINDING PROTEIN"/>
    <property type="match status" value="1"/>
</dbReference>
<dbReference type="PANTHER" id="PTHR42860:SF2">
    <property type="entry name" value="BLL4160 PROTEIN"/>
    <property type="match status" value="1"/>
</dbReference>
<organism evidence="2 3">
    <name type="scientific">Candidatus Kapaibacterium thiocyanatum</name>
    <dbReference type="NCBI Taxonomy" id="1895771"/>
    <lineage>
        <taxon>Bacteria</taxon>
        <taxon>Pseudomonadati</taxon>
        <taxon>Candidatus Kapaibacteriota</taxon>
        <taxon>Candidatus Kapaibacteriia</taxon>
        <taxon>Candidatus Kapaibacteriales</taxon>
        <taxon>Candidatus Kapaibacteriaceae</taxon>
        <taxon>Candidatus Kapaibacterium</taxon>
    </lineage>
</organism>
<dbReference type="STRING" id="1895771.BGO89_03200"/>
<dbReference type="SUPFAM" id="SSF53807">
    <property type="entry name" value="Helical backbone' metal receptor"/>
    <property type="match status" value="1"/>
</dbReference>
<dbReference type="EMBL" id="MKVH01000019">
    <property type="protein sequence ID" value="OJX58287.1"/>
    <property type="molecule type" value="Genomic_DNA"/>
</dbReference>
<proteinExistence type="predicted"/>
<protein>
    <submittedName>
        <fullName evidence="2">Cobalamin-binding protein</fullName>
    </submittedName>
</protein>
<evidence type="ECO:0000259" key="1">
    <source>
        <dbReference type="PROSITE" id="PS50983"/>
    </source>
</evidence>
<evidence type="ECO:0000313" key="2">
    <source>
        <dbReference type="EMBL" id="OJX58287.1"/>
    </source>
</evidence>
<accession>A0A1M3L0D8</accession>